<protein>
    <submittedName>
        <fullName evidence="2">Tellurite resistance TerB family protein</fullName>
    </submittedName>
</protein>
<dbReference type="Proteomes" id="UP000542342">
    <property type="component" value="Unassembled WGS sequence"/>
</dbReference>
<dbReference type="CDD" id="cd07176">
    <property type="entry name" value="terB"/>
    <property type="match status" value="1"/>
</dbReference>
<reference evidence="2 3" key="1">
    <citation type="submission" date="2020-07" db="EMBL/GenBank/DDBJ databases">
        <title>Thermogemmata thermophila gen. nov., sp. nov., a novel moderate thermophilic planctomycete from a Kamchatka hot spring.</title>
        <authorList>
            <person name="Elcheninov A.G."/>
            <person name="Podosokorskaya O.A."/>
            <person name="Kovaleva O.L."/>
            <person name="Novikov A."/>
            <person name="Bonch-Osmolovskaya E.A."/>
            <person name="Toshchakov S.V."/>
            <person name="Kublanov I.V."/>
        </authorList>
    </citation>
    <scope>NUCLEOTIDE SEQUENCE [LARGE SCALE GENOMIC DNA]</scope>
    <source>
        <strain evidence="2 3">2918</strain>
    </source>
</reference>
<sequence>MGLFDSIFGERGQRELTKQEAFAGILMGAIASDGHISSEEAQGLCTILSRMKLYDNWTEEKFNNMLNRLLGMIKRQGVESVLRACAQVLPERLHETAFANACDLVLADGVVEEEEKEYLNQLQQILGISGDQAITIVEVMIIKNRG</sequence>
<evidence type="ECO:0000313" key="2">
    <source>
        <dbReference type="EMBL" id="MBA2227865.1"/>
    </source>
</evidence>
<evidence type="ECO:0000313" key="3">
    <source>
        <dbReference type="Proteomes" id="UP000542342"/>
    </source>
</evidence>
<accession>A0A7V8VGZ1</accession>
<evidence type="ECO:0000259" key="1">
    <source>
        <dbReference type="Pfam" id="PF05099"/>
    </source>
</evidence>
<keyword evidence="3" id="KW-1185">Reference proteome</keyword>
<dbReference type="InterPro" id="IPR007791">
    <property type="entry name" value="DjlA_N"/>
</dbReference>
<dbReference type="RefSeq" id="WP_194539730.1">
    <property type="nucleotide sequence ID" value="NZ_JACEFB010000021.1"/>
</dbReference>
<dbReference type="SUPFAM" id="SSF158682">
    <property type="entry name" value="TerB-like"/>
    <property type="match status" value="1"/>
</dbReference>
<dbReference type="AlphaFoldDB" id="A0A7V8VGZ1"/>
<gene>
    <name evidence="2" type="ORF">H0921_17025</name>
</gene>
<organism evidence="2 3">
    <name type="scientific">Thermogemmata fonticola</name>
    <dbReference type="NCBI Taxonomy" id="2755323"/>
    <lineage>
        <taxon>Bacteria</taxon>
        <taxon>Pseudomonadati</taxon>
        <taxon>Planctomycetota</taxon>
        <taxon>Planctomycetia</taxon>
        <taxon>Gemmatales</taxon>
        <taxon>Gemmataceae</taxon>
        <taxon>Thermogemmata</taxon>
    </lineage>
</organism>
<dbReference type="InterPro" id="IPR029024">
    <property type="entry name" value="TerB-like"/>
</dbReference>
<dbReference type="EMBL" id="JACEFB010000021">
    <property type="protein sequence ID" value="MBA2227865.1"/>
    <property type="molecule type" value="Genomic_DNA"/>
</dbReference>
<name>A0A7V8VGZ1_9BACT</name>
<proteinExistence type="predicted"/>
<comment type="caution">
    <text evidence="2">The sequence shown here is derived from an EMBL/GenBank/DDBJ whole genome shotgun (WGS) entry which is preliminary data.</text>
</comment>
<dbReference type="Gene3D" id="1.10.3680.10">
    <property type="entry name" value="TerB-like"/>
    <property type="match status" value="1"/>
</dbReference>
<feature type="domain" description="Co-chaperone DjlA N-terminal" evidence="1">
    <location>
        <begin position="20"/>
        <end position="134"/>
    </location>
</feature>
<dbReference type="Pfam" id="PF05099">
    <property type="entry name" value="TerB"/>
    <property type="match status" value="1"/>
</dbReference>